<feature type="chain" id="PRO_5004162774" description="Peptidase M10A and M12B, matrixin and adamalysin" evidence="1">
    <location>
        <begin position="27"/>
        <end position="308"/>
    </location>
</feature>
<sequence precursor="true">MLLVHTLRKVTITCAMLAMTAPASHAIVINLVPTGIGNAIGVTGVNATAAPVGAVGGGTLDQAFQTAAWYWQSAILDNFTVTINYGWGDTGAANTLGFEQTQTYAGAPQRITQAGIVIKSQAGAAWFADPTPDSNSEYGPGVTTNFADAALCNTAANCVGIMSTGVVYSGSSIPNVQNNTDLLSVVIHEVGHALGLDVGYAAYTAESGDNDIDLTGPRAFAGANIFDLGAANAHLDDTQGNLVNALMQPAIGVNERRIPSAADILAVCQVSSFTNCSTSASIPEPDPAELLLTAAIGIFWLRRRLVRA</sequence>
<dbReference type="HOGENOM" id="CLU_902841_0_0_0"/>
<dbReference type="GO" id="GO:0008237">
    <property type="term" value="F:metallopeptidase activity"/>
    <property type="evidence" value="ECO:0007669"/>
    <property type="project" value="InterPro"/>
</dbReference>
<proteinExistence type="predicted"/>
<dbReference type="KEGG" id="sus:Acid_3968"/>
<evidence type="ECO:0000256" key="1">
    <source>
        <dbReference type="SAM" id="SignalP"/>
    </source>
</evidence>
<dbReference type="OrthoDB" id="269504at2"/>
<name>Q01ZI0_SOLUE</name>
<accession>Q01ZI0</accession>
<dbReference type="InterPro" id="IPR024079">
    <property type="entry name" value="MetalloPept_cat_dom_sf"/>
</dbReference>
<dbReference type="Gene3D" id="3.40.390.10">
    <property type="entry name" value="Collagenase (Catalytic Domain)"/>
    <property type="match status" value="1"/>
</dbReference>
<evidence type="ECO:0008006" key="3">
    <source>
        <dbReference type="Google" id="ProtNLM"/>
    </source>
</evidence>
<keyword evidence="1" id="KW-0732">Signal</keyword>
<dbReference type="SUPFAM" id="SSF55486">
    <property type="entry name" value="Metalloproteases ('zincins'), catalytic domain"/>
    <property type="match status" value="2"/>
</dbReference>
<protein>
    <recommendedName>
        <fullName evidence="3">Peptidase M10A and M12B, matrixin and adamalysin</fullName>
    </recommendedName>
</protein>
<evidence type="ECO:0000313" key="2">
    <source>
        <dbReference type="EMBL" id="ABJ84935.1"/>
    </source>
</evidence>
<feature type="signal peptide" evidence="1">
    <location>
        <begin position="1"/>
        <end position="26"/>
    </location>
</feature>
<gene>
    <name evidence="2" type="ordered locus">Acid_3968</name>
</gene>
<dbReference type="InParanoid" id="Q01ZI0"/>
<dbReference type="eggNOG" id="ENOG502ZJ95">
    <property type="taxonomic scope" value="Bacteria"/>
</dbReference>
<dbReference type="AlphaFoldDB" id="Q01ZI0"/>
<dbReference type="STRING" id="234267.Acid_3968"/>
<reference evidence="2" key="1">
    <citation type="submission" date="2006-10" db="EMBL/GenBank/DDBJ databases">
        <title>Complete sequence of Solibacter usitatus Ellin6076.</title>
        <authorList>
            <consortium name="US DOE Joint Genome Institute"/>
            <person name="Copeland A."/>
            <person name="Lucas S."/>
            <person name="Lapidus A."/>
            <person name="Barry K."/>
            <person name="Detter J.C."/>
            <person name="Glavina del Rio T."/>
            <person name="Hammon N."/>
            <person name="Israni S."/>
            <person name="Dalin E."/>
            <person name="Tice H."/>
            <person name="Pitluck S."/>
            <person name="Thompson L.S."/>
            <person name="Brettin T."/>
            <person name="Bruce D."/>
            <person name="Han C."/>
            <person name="Tapia R."/>
            <person name="Gilna P."/>
            <person name="Schmutz J."/>
            <person name="Larimer F."/>
            <person name="Land M."/>
            <person name="Hauser L."/>
            <person name="Kyrpides N."/>
            <person name="Mikhailova N."/>
            <person name="Janssen P.H."/>
            <person name="Kuske C.R."/>
            <person name="Richardson P."/>
        </authorList>
    </citation>
    <scope>NUCLEOTIDE SEQUENCE</scope>
    <source>
        <strain evidence="2">Ellin6076</strain>
    </source>
</reference>
<dbReference type="EMBL" id="CP000473">
    <property type="protein sequence ID" value="ABJ84935.1"/>
    <property type="molecule type" value="Genomic_DNA"/>
</dbReference>
<organism evidence="2">
    <name type="scientific">Solibacter usitatus (strain Ellin6076)</name>
    <dbReference type="NCBI Taxonomy" id="234267"/>
    <lineage>
        <taxon>Bacteria</taxon>
        <taxon>Pseudomonadati</taxon>
        <taxon>Acidobacteriota</taxon>
        <taxon>Terriglobia</taxon>
        <taxon>Bryobacterales</taxon>
        <taxon>Solibacteraceae</taxon>
        <taxon>Candidatus Solibacter</taxon>
    </lineage>
</organism>